<evidence type="ECO:0000313" key="9">
    <source>
        <dbReference type="Proteomes" id="UP000036987"/>
    </source>
</evidence>
<reference evidence="9" key="1">
    <citation type="journal article" date="2016" name="Nature">
        <title>The genome of the seagrass Zostera marina reveals angiosperm adaptation to the sea.</title>
        <authorList>
            <person name="Olsen J.L."/>
            <person name="Rouze P."/>
            <person name="Verhelst B."/>
            <person name="Lin Y.-C."/>
            <person name="Bayer T."/>
            <person name="Collen J."/>
            <person name="Dattolo E."/>
            <person name="De Paoli E."/>
            <person name="Dittami S."/>
            <person name="Maumus F."/>
            <person name="Michel G."/>
            <person name="Kersting A."/>
            <person name="Lauritano C."/>
            <person name="Lohaus R."/>
            <person name="Toepel M."/>
            <person name="Tonon T."/>
            <person name="Vanneste K."/>
            <person name="Amirebrahimi M."/>
            <person name="Brakel J."/>
            <person name="Bostroem C."/>
            <person name="Chovatia M."/>
            <person name="Grimwood J."/>
            <person name="Jenkins J.W."/>
            <person name="Jueterbock A."/>
            <person name="Mraz A."/>
            <person name="Stam W.T."/>
            <person name="Tice H."/>
            <person name="Bornberg-Bauer E."/>
            <person name="Green P.J."/>
            <person name="Pearson G.A."/>
            <person name="Procaccini G."/>
            <person name="Duarte C.M."/>
            <person name="Schmutz J."/>
            <person name="Reusch T.B.H."/>
            <person name="Van de Peer Y."/>
        </authorList>
    </citation>
    <scope>NUCLEOTIDE SEQUENCE [LARGE SCALE GENOMIC DNA]</scope>
    <source>
        <strain evidence="9">cv. Finnish</strain>
    </source>
</reference>
<evidence type="ECO:0000313" key="8">
    <source>
        <dbReference type="EMBL" id="KMZ56227.1"/>
    </source>
</evidence>
<accession>A0A0K9NJH2</accession>
<proteinExistence type="predicted"/>
<keyword evidence="3" id="KW-0238">DNA-binding</keyword>
<comment type="subcellular location">
    <subcellularLocation>
        <location evidence="1">Nucleus</location>
    </subcellularLocation>
</comment>
<dbReference type="PANTHER" id="PTHR21654:SF31">
    <property type="entry name" value="OS02G0104500 PROTEIN"/>
    <property type="match status" value="1"/>
</dbReference>
<dbReference type="OrthoDB" id="691673at2759"/>
<keyword evidence="4" id="KW-0804">Transcription</keyword>
<feature type="compositionally biased region" description="Polar residues" evidence="6">
    <location>
        <begin position="297"/>
        <end position="307"/>
    </location>
</feature>
<dbReference type="Pfam" id="PF13837">
    <property type="entry name" value="Myb_DNA-bind_4"/>
    <property type="match status" value="1"/>
</dbReference>
<dbReference type="GO" id="GO:0006355">
    <property type="term" value="P:regulation of DNA-templated transcription"/>
    <property type="evidence" value="ECO:0007669"/>
    <property type="project" value="UniProtKB-ARBA"/>
</dbReference>
<evidence type="ECO:0000256" key="3">
    <source>
        <dbReference type="ARBA" id="ARBA00023125"/>
    </source>
</evidence>
<gene>
    <name evidence="8" type="ORF">ZOSMA_98G00520</name>
</gene>
<feature type="region of interest" description="Disordered" evidence="6">
    <location>
        <begin position="128"/>
        <end position="155"/>
    </location>
</feature>
<feature type="domain" description="Myb-like" evidence="7">
    <location>
        <begin position="155"/>
        <end position="213"/>
    </location>
</feature>
<keyword evidence="2" id="KW-0805">Transcription regulation</keyword>
<feature type="compositionally biased region" description="Acidic residues" evidence="6">
    <location>
        <begin position="311"/>
        <end position="324"/>
    </location>
</feature>
<keyword evidence="9" id="KW-1185">Reference proteome</keyword>
<dbReference type="CDD" id="cd12203">
    <property type="entry name" value="GT1"/>
    <property type="match status" value="1"/>
</dbReference>
<dbReference type="AlphaFoldDB" id="A0A0K9NJH2"/>
<dbReference type="GO" id="GO:0005634">
    <property type="term" value="C:nucleus"/>
    <property type="evidence" value="ECO:0007669"/>
    <property type="project" value="UniProtKB-SubCell"/>
</dbReference>
<evidence type="ECO:0000256" key="6">
    <source>
        <dbReference type="SAM" id="MobiDB-lite"/>
    </source>
</evidence>
<evidence type="ECO:0000256" key="2">
    <source>
        <dbReference type="ARBA" id="ARBA00023015"/>
    </source>
</evidence>
<evidence type="ECO:0000256" key="1">
    <source>
        <dbReference type="ARBA" id="ARBA00004123"/>
    </source>
</evidence>
<dbReference type="PROSITE" id="PS50090">
    <property type="entry name" value="MYB_LIKE"/>
    <property type="match status" value="1"/>
</dbReference>
<dbReference type="Gene3D" id="1.10.10.60">
    <property type="entry name" value="Homeodomain-like"/>
    <property type="match status" value="1"/>
</dbReference>
<keyword evidence="5" id="KW-0539">Nucleus</keyword>
<feature type="compositionally biased region" description="Polar residues" evidence="6">
    <location>
        <begin position="325"/>
        <end position="334"/>
    </location>
</feature>
<dbReference type="FunFam" id="1.10.10.60:FF:000092">
    <property type="entry name" value="Trihelix transcription factor GT-2"/>
    <property type="match status" value="1"/>
</dbReference>
<protein>
    <recommendedName>
        <fullName evidence="7">Myb-like domain-containing protein</fullName>
    </recommendedName>
</protein>
<dbReference type="InterPro" id="IPR001005">
    <property type="entry name" value="SANT/Myb"/>
</dbReference>
<name>A0A0K9NJH2_ZOSMR</name>
<sequence>MDIIPASDNTSTGEEASLNKEKRQRRRTTTETKKTNKKKKQLRSIATFFETMVKQFMDNQETLHHRFLQVLEKRDEERIAIEEAWRHQEATKYMKDAIEREDRQAVATARESVIVNFIENITGESLNLPSKAREDSSNSNNSNGGRQRAGGIGTNRWPKAEVQGLIEVRSELEPRFQEPGLKGPLWEEVSSAMSAMGYPRNAKRCKEKWENINKYFKKAKDSTKKRPHYSKTCPYFHLLDQLYSKTSSSSAAAPNMDHRGNSELLDAIVVSNDQIKSHLFQHASKLNNSDDDHDLSAGTTVPTTTCKQKYDDDEDNEKEEEEGESLSSAPTTKSQHFEQDR</sequence>
<dbReference type="InterPro" id="IPR044822">
    <property type="entry name" value="Myb_DNA-bind_4"/>
</dbReference>
<comment type="caution">
    <text evidence="8">The sequence shown here is derived from an EMBL/GenBank/DDBJ whole genome shotgun (WGS) entry which is preliminary data.</text>
</comment>
<organism evidence="8 9">
    <name type="scientific">Zostera marina</name>
    <name type="common">Eelgrass</name>
    <dbReference type="NCBI Taxonomy" id="29655"/>
    <lineage>
        <taxon>Eukaryota</taxon>
        <taxon>Viridiplantae</taxon>
        <taxon>Streptophyta</taxon>
        <taxon>Embryophyta</taxon>
        <taxon>Tracheophyta</taxon>
        <taxon>Spermatophyta</taxon>
        <taxon>Magnoliopsida</taxon>
        <taxon>Liliopsida</taxon>
        <taxon>Zosteraceae</taxon>
        <taxon>Zostera</taxon>
    </lineage>
</organism>
<evidence type="ECO:0000256" key="5">
    <source>
        <dbReference type="ARBA" id="ARBA00023242"/>
    </source>
</evidence>
<dbReference type="EMBL" id="LFYR01002215">
    <property type="protein sequence ID" value="KMZ56227.1"/>
    <property type="molecule type" value="Genomic_DNA"/>
</dbReference>
<feature type="region of interest" description="Disordered" evidence="6">
    <location>
        <begin position="286"/>
        <end position="341"/>
    </location>
</feature>
<dbReference type="PANTHER" id="PTHR21654">
    <property type="entry name" value="FI21293P1"/>
    <property type="match status" value="1"/>
</dbReference>
<dbReference type="GO" id="GO:0003677">
    <property type="term" value="F:DNA binding"/>
    <property type="evidence" value="ECO:0007669"/>
    <property type="project" value="UniProtKB-KW"/>
</dbReference>
<dbReference type="Proteomes" id="UP000036987">
    <property type="component" value="Unassembled WGS sequence"/>
</dbReference>
<dbReference type="OMA" id="HTRRINY"/>
<evidence type="ECO:0000256" key="4">
    <source>
        <dbReference type="ARBA" id="ARBA00023163"/>
    </source>
</evidence>
<feature type="region of interest" description="Disordered" evidence="6">
    <location>
        <begin position="1"/>
        <end position="39"/>
    </location>
</feature>
<evidence type="ECO:0000259" key="7">
    <source>
        <dbReference type="PROSITE" id="PS50090"/>
    </source>
</evidence>